<sequence>MEASISNISQSETELFEFEALLEIRERDGQRRTSSRPTSRVVADCNNANDDCYIDIEQQGFFVSPLERNCFKGLHNPRVFVIEARWNPSAWNFEVLNTETPRGKRRTSLKII</sequence>
<dbReference type="WBParaSite" id="MhA1_Contig1597.frz3.gene12">
    <property type="protein sequence ID" value="MhA1_Contig1597.frz3.gene12"/>
    <property type="gene ID" value="MhA1_Contig1597.frz3.gene12"/>
</dbReference>
<dbReference type="AlphaFoldDB" id="A0A1I8B863"/>
<evidence type="ECO:0000313" key="1">
    <source>
        <dbReference type="Proteomes" id="UP000095281"/>
    </source>
</evidence>
<keyword evidence="1" id="KW-1185">Reference proteome</keyword>
<proteinExistence type="predicted"/>
<organism evidence="1 2">
    <name type="scientific">Meloidogyne hapla</name>
    <name type="common">Root-knot nematode worm</name>
    <dbReference type="NCBI Taxonomy" id="6305"/>
    <lineage>
        <taxon>Eukaryota</taxon>
        <taxon>Metazoa</taxon>
        <taxon>Ecdysozoa</taxon>
        <taxon>Nematoda</taxon>
        <taxon>Chromadorea</taxon>
        <taxon>Rhabditida</taxon>
        <taxon>Tylenchina</taxon>
        <taxon>Tylenchomorpha</taxon>
        <taxon>Tylenchoidea</taxon>
        <taxon>Meloidogynidae</taxon>
        <taxon>Meloidogyninae</taxon>
        <taxon>Meloidogyne</taxon>
    </lineage>
</organism>
<name>A0A1I8B863_MELHA</name>
<reference evidence="2" key="1">
    <citation type="submission" date="2016-11" db="UniProtKB">
        <authorList>
            <consortium name="WormBaseParasite"/>
        </authorList>
    </citation>
    <scope>IDENTIFICATION</scope>
</reference>
<dbReference type="Proteomes" id="UP000095281">
    <property type="component" value="Unplaced"/>
</dbReference>
<protein>
    <submittedName>
        <fullName evidence="2">DUF3444 domain-containing protein</fullName>
    </submittedName>
</protein>
<evidence type="ECO:0000313" key="2">
    <source>
        <dbReference type="WBParaSite" id="MhA1_Contig1597.frz3.gene12"/>
    </source>
</evidence>
<accession>A0A1I8B863</accession>